<feature type="region of interest" description="Disordered" evidence="1">
    <location>
        <begin position="1"/>
        <end position="22"/>
    </location>
</feature>
<organism evidence="2 3">
    <name type="scientific">Streptomyces daliensis</name>
    <dbReference type="NCBI Taxonomy" id="299421"/>
    <lineage>
        <taxon>Bacteria</taxon>
        <taxon>Bacillati</taxon>
        <taxon>Actinomycetota</taxon>
        <taxon>Actinomycetes</taxon>
        <taxon>Kitasatosporales</taxon>
        <taxon>Streptomycetaceae</taxon>
        <taxon>Streptomyces</taxon>
    </lineage>
</organism>
<accession>A0A8T4J390</accession>
<dbReference type="EMBL" id="JAGSMN010001455">
    <property type="protein sequence ID" value="MBR7678435.1"/>
    <property type="molecule type" value="Genomic_DNA"/>
</dbReference>
<feature type="compositionally biased region" description="Low complexity" evidence="1">
    <location>
        <begin position="1"/>
        <end position="15"/>
    </location>
</feature>
<evidence type="ECO:0000256" key="1">
    <source>
        <dbReference type="SAM" id="MobiDB-lite"/>
    </source>
</evidence>
<gene>
    <name evidence="2" type="ORF">KDA82_36810</name>
</gene>
<dbReference type="AlphaFoldDB" id="A0A8T4J390"/>
<proteinExistence type="predicted"/>
<evidence type="ECO:0000313" key="3">
    <source>
        <dbReference type="Proteomes" id="UP000675554"/>
    </source>
</evidence>
<protein>
    <submittedName>
        <fullName evidence="2">Uncharacterized protein</fullName>
    </submittedName>
</protein>
<name>A0A8T4J390_9ACTN</name>
<keyword evidence="3" id="KW-1185">Reference proteome</keyword>
<reference evidence="2" key="1">
    <citation type="submission" date="2021-04" db="EMBL/GenBank/DDBJ databases">
        <title>Sequencing of actinobacteria type strains.</title>
        <authorList>
            <person name="Nguyen G.-S."/>
            <person name="Wentzel A."/>
        </authorList>
    </citation>
    <scope>NUCLEOTIDE SEQUENCE</scope>
    <source>
        <strain evidence="2">DSM 42095</strain>
    </source>
</reference>
<feature type="region of interest" description="Disordered" evidence="1">
    <location>
        <begin position="73"/>
        <end position="103"/>
    </location>
</feature>
<comment type="caution">
    <text evidence="2">The sequence shown here is derived from an EMBL/GenBank/DDBJ whole genome shotgun (WGS) entry which is preliminary data.</text>
</comment>
<sequence length="157" mass="16810">MSSATSTASASSPPSRGSLLEVARQRATEAYLGMWRDTAEAGRTSDWRSPKLSRHAKGDALAAISRGMYADHRNGLVSKGKPENSPEVTSVAPKSGPSTVMISDCGDSTHWLKYRTDNGELADDEPGGRRAITAEVKKQTDGRWKVIRFAVEGVGSC</sequence>
<feature type="compositionally biased region" description="Basic and acidic residues" evidence="1">
    <location>
        <begin position="73"/>
        <end position="84"/>
    </location>
</feature>
<evidence type="ECO:0000313" key="2">
    <source>
        <dbReference type="EMBL" id="MBR7678435.1"/>
    </source>
</evidence>
<dbReference type="Proteomes" id="UP000675554">
    <property type="component" value="Unassembled WGS sequence"/>
</dbReference>